<keyword evidence="2" id="KW-1185">Reference proteome</keyword>
<sequence>MKKFVRLLFAGLLTAIVLVLLLVLTPIKSSNVVVFRSLQDKQSIYTFTNHQTKSHPIIIELRKFPFPYKAMLAISSDADHETLRKFNLIHEFLNTTQMTPMGRGVGLDIADSFFMYNGSDLHAFVDDHHTPIGKEFTYFKGVGDTRYGAKIIDAYIHDGWLDSMHTYGDFNMKNHAQTRFTRKLAVQAIQALQAAHDKVTVWIDHGNQSNVDNFGSYGFSRFYNYQKGALPHSPYYHTDLLIPYGIKFVWTDRNSSVFGHQSMIYPVKLPDGREVWGFWRYTNGRERRPGVIRWLWSVDDLARQLSPKHLRAIIAHHQYAILAQHFCADNTVLPLPQNARDRLRLLAREYHDGKILVARTSRLLKYNVTERFLHYSVAHKNNQRIIHISAVRDPVFGTFTPTIDDLRGITFYTPDPDNTIIEIGNTPIAPKFIQKNSDDGIASSVSIKWYKPDTANYSLTQPGVW</sequence>
<organism evidence="1 2">
    <name type="scientific">Fodinisporobacter ferrooxydans</name>
    <dbReference type="NCBI Taxonomy" id="2901836"/>
    <lineage>
        <taxon>Bacteria</taxon>
        <taxon>Bacillati</taxon>
        <taxon>Bacillota</taxon>
        <taxon>Bacilli</taxon>
        <taxon>Bacillales</taxon>
        <taxon>Alicyclobacillaceae</taxon>
        <taxon>Fodinisporobacter</taxon>
    </lineage>
</organism>
<proteinExistence type="predicted"/>
<evidence type="ECO:0000313" key="1">
    <source>
        <dbReference type="EMBL" id="UOF92389.1"/>
    </source>
</evidence>
<gene>
    <name evidence="1" type="ORF">LSG31_09640</name>
</gene>
<dbReference type="Proteomes" id="UP000830167">
    <property type="component" value="Chromosome"/>
</dbReference>
<name>A0ABY4CR04_9BACL</name>
<reference evidence="1" key="1">
    <citation type="submission" date="2021-12" db="EMBL/GenBank/DDBJ databases">
        <title>Alicyclobacillaceae gen. nov., sp. nov., isolated from chalcocite enrichment system.</title>
        <authorList>
            <person name="Jiang Z."/>
        </authorList>
    </citation>
    <scope>NUCLEOTIDE SEQUENCE</scope>
    <source>
        <strain evidence="1">MYW30-H2</strain>
    </source>
</reference>
<dbReference type="RefSeq" id="WP_347439059.1">
    <property type="nucleotide sequence ID" value="NZ_CP089291.1"/>
</dbReference>
<evidence type="ECO:0000313" key="2">
    <source>
        <dbReference type="Proteomes" id="UP000830167"/>
    </source>
</evidence>
<dbReference type="EMBL" id="CP089291">
    <property type="protein sequence ID" value="UOF92389.1"/>
    <property type="molecule type" value="Genomic_DNA"/>
</dbReference>
<protein>
    <submittedName>
        <fullName evidence="1">Uncharacterized protein</fullName>
    </submittedName>
</protein>
<accession>A0ABY4CR04</accession>